<dbReference type="InterPro" id="IPR027417">
    <property type="entry name" value="P-loop_NTPase"/>
</dbReference>
<keyword evidence="1" id="KW-0175">Coiled coil</keyword>
<dbReference type="Proteomes" id="UP001143328">
    <property type="component" value="Unassembled WGS sequence"/>
</dbReference>
<feature type="coiled-coil region" evidence="1">
    <location>
        <begin position="365"/>
        <end position="392"/>
    </location>
</feature>
<dbReference type="PANTHER" id="PTHR43581:SF2">
    <property type="entry name" value="EXCINUCLEASE ATPASE SUBUNIT"/>
    <property type="match status" value="1"/>
</dbReference>
<evidence type="ECO:0000313" key="3">
    <source>
        <dbReference type="EMBL" id="GLK91597.1"/>
    </source>
</evidence>
<dbReference type="SUPFAM" id="SSF52540">
    <property type="entry name" value="P-loop containing nucleoside triphosphate hydrolases"/>
    <property type="match status" value="1"/>
</dbReference>
<feature type="domain" description="Endonuclease GajA/Old nuclease/RecF-like AAA" evidence="2">
    <location>
        <begin position="3"/>
        <end position="86"/>
    </location>
</feature>
<dbReference type="AlphaFoldDB" id="A0A9W6K9T7"/>
<evidence type="ECO:0000256" key="1">
    <source>
        <dbReference type="SAM" id="Coils"/>
    </source>
</evidence>
<keyword evidence="4" id="KW-1185">Reference proteome</keyword>
<accession>A0A9W6K9T7</accession>
<comment type="caution">
    <text evidence="3">The sequence shown here is derived from an EMBL/GenBank/DDBJ whole genome shotgun (WGS) entry which is preliminary data.</text>
</comment>
<evidence type="ECO:0000313" key="4">
    <source>
        <dbReference type="Proteomes" id="UP001143328"/>
    </source>
</evidence>
<feature type="domain" description="Endonuclease GajA/Old nuclease/RecF-like AAA" evidence="2">
    <location>
        <begin position="194"/>
        <end position="311"/>
    </location>
</feature>
<proteinExistence type="predicted"/>
<evidence type="ECO:0000259" key="2">
    <source>
        <dbReference type="Pfam" id="PF13175"/>
    </source>
</evidence>
<protein>
    <recommendedName>
        <fullName evidence="2">Endonuclease GajA/Old nuclease/RecF-like AAA domain-containing protein</fullName>
    </recommendedName>
</protein>
<dbReference type="Pfam" id="PF13175">
    <property type="entry name" value="AAA_15"/>
    <property type="match status" value="2"/>
</dbReference>
<reference evidence="3" key="2">
    <citation type="submission" date="2023-01" db="EMBL/GenBank/DDBJ databases">
        <authorList>
            <person name="Sun Q."/>
            <person name="Evtushenko L."/>
        </authorList>
    </citation>
    <scope>NUCLEOTIDE SEQUENCE</scope>
    <source>
        <strain evidence="3">VKM B-2935</strain>
    </source>
</reference>
<sequence length="615" mass="69978">MAKIRSVLIKNFRSIVELEVNAQDLTIIVGDNDSGKSNILRALNLFFNGHTNPDTPFNFTNDYNRYAEVKEKKAAEIVIELRIELPASYRENNGDYIHWSKRWRSSGLSLNEIHGVRLKKKKRGSGFIEEKVDLSNKSRVRPLLNKIRFEYVPAVRSADFFKNLRGRIFQVIAQATEGNVRASSGALENVIVQSVSDLLSSISTELNDNSKLSLPNDLTAIFESLDFLSGEKLISLDNRGDGIKARYIPLILKFIAEQGRARSGIATNYIWGYEEPENNLEFKRAQELSESFKKLAESDFSQVILTTHSPVFYNMHLQEDCVDFCNAYHVAHHGVSIGTTATLATETVQTLDESMGVMTIIAPYIQGAQKALAEAVIQAENLQVQIERMETVKPTLFVEGSTEHLIYQNLIDRFRPHLNDKIFLAEPPKRAGANYVANMLRSWEYRIKHCAKDQRVRAAGIVDRDDEGIGACERFKDESTGFSHVKLWQLDVPNHLDKLYAEGIKIPVCLEECWPQEYWELAEQSGWLIDRPKKNIFSEHVLQKLVDQDLKFSEYFDPAHAIYFHNVANPDVNTHIKKIWAEHMISLHDDELETAAASILKMLDKVAKDLLPKQA</sequence>
<dbReference type="Gene3D" id="3.40.50.300">
    <property type="entry name" value="P-loop containing nucleotide triphosphate hydrolases"/>
    <property type="match status" value="1"/>
</dbReference>
<dbReference type="PANTHER" id="PTHR43581">
    <property type="entry name" value="ATP/GTP PHOSPHATASE"/>
    <property type="match status" value="1"/>
</dbReference>
<organism evidence="3 4">
    <name type="scientific">Pseudomonas turukhanskensis</name>
    <dbReference type="NCBI Taxonomy" id="1806536"/>
    <lineage>
        <taxon>Bacteria</taxon>
        <taxon>Pseudomonadati</taxon>
        <taxon>Pseudomonadota</taxon>
        <taxon>Gammaproteobacteria</taxon>
        <taxon>Pseudomonadales</taxon>
        <taxon>Pseudomonadaceae</taxon>
        <taxon>Pseudomonas</taxon>
    </lineage>
</organism>
<dbReference type="InterPro" id="IPR041685">
    <property type="entry name" value="AAA_GajA/Old/RecF-like"/>
</dbReference>
<name>A0A9W6K9T7_9PSED</name>
<dbReference type="RefSeq" id="WP_271197847.1">
    <property type="nucleotide sequence ID" value="NZ_BSFN01000022.1"/>
</dbReference>
<gene>
    <name evidence="3" type="ORF">GCM10017655_46610</name>
</gene>
<dbReference type="InterPro" id="IPR051396">
    <property type="entry name" value="Bact_Antivir_Def_Nuclease"/>
</dbReference>
<reference evidence="3" key="1">
    <citation type="journal article" date="2014" name="Int. J. Syst. Evol. Microbiol.">
        <title>Complete genome sequence of Corynebacterium casei LMG S-19264T (=DSM 44701T), isolated from a smear-ripened cheese.</title>
        <authorList>
            <consortium name="US DOE Joint Genome Institute (JGI-PGF)"/>
            <person name="Walter F."/>
            <person name="Albersmeier A."/>
            <person name="Kalinowski J."/>
            <person name="Ruckert C."/>
        </authorList>
    </citation>
    <scope>NUCLEOTIDE SEQUENCE</scope>
    <source>
        <strain evidence="3">VKM B-2935</strain>
    </source>
</reference>
<dbReference type="EMBL" id="BSFN01000022">
    <property type="protein sequence ID" value="GLK91597.1"/>
    <property type="molecule type" value="Genomic_DNA"/>
</dbReference>